<dbReference type="InterPro" id="IPR000515">
    <property type="entry name" value="MetI-like"/>
</dbReference>
<evidence type="ECO:0000256" key="2">
    <source>
        <dbReference type="ARBA" id="ARBA00022448"/>
    </source>
</evidence>
<dbReference type="Proteomes" id="UP000260812">
    <property type="component" value="Unassembled WGS sequence"/>
</dbReference>
<keyword evidence="4 7" id="KW-0812">Transmembrane</keyword>
<dbReference type="PANTHER" id="PTHR43744:SF9">
    <property type="entry name" value="POLYGALACTURONAN_RHAMNOGALACTURONAN TRANSPORT SYSTEM PERMEASE PROTEIN YTCP"/>
    <property type="match status" value="1"/>
</dbReference>
<comment type="subcellular location">
    <subcellularLocation>
        <location evidence="1">Cell membrane</location>
        <topology evidence="1">Multi-pass membrane protein</topology>
    </subcellularLocation>
</comment>
<dbReference type="AlphaFoldDB" id="A0A3E3HXG2"/>
<dbReference type="CDD" id="cd06261">
    <property type="entry name" value="TM_PBP2"/>
    <property type="match status" value="1"/>
</dbReference>
<sequence length="300" mass="34168">MTAKKKEVIGRKYRYTKENVIFDAVIWLMLIVILLIIAYPFYYIMIASFNDGYDFMKGGIYLFPRKFTLQNYVNLLAQEKWINAFEISFLRTILGTLITVSATCLLSYALSRKELILGNIYKFMVIFAMYVSGGLIPYYVNLKNLHLLNTVWVYIIPSMLNLFFILIGINFFESIPVSLIESARLDGASEFTVFFRIIRPVSTPFIATLALFSAVNQWNAWLDSAYYVNQEGLRTIAYRMLSEINQTQGTVVTGGSIVNTSTALTTQASAMVASMLPIILIYPFLQKYFVQGIMIGAVKE</sequence>
<gene>
    <name evidence="9" type="ORF">DXC51_23750</name>
</gene>
<dbReference type="GO" id="GO:0005886">
    <property type="term" value="C:plasma membrane"/>
    <property type="evidence" value="ECO:0007669"/>
    <property type="project" value="UniProtKB-SubCell"/>
</dbReference>
<organism evidence="9 10">
    <name type="scientific">Eisenbergiella massiliensis</name>
    <dbReference type="NCBI Taxonomy" id="1720294"/>
    <lineage>
        <taxon>Bacteria</taxon>
        <taxon>Bacillati</taxon>
        <taxon>Bacillota</taxon>
        <taxon>Clostridia</taxon>
        <taxon>Lachnospirales</taxon>
        <taxon>Lachnospiraceae</taxon>
        <taxon>Eisenbergiella</taxon>
    </lineage>
</organism>
<dbReference type="GO" id="GO:0055085">
    <property type="term" value="P:transmembrane transport"/>
    <property type="evidence" value="ECO:0007669"/>
    <property type="project" value="InterPro"/>
</dbReference>
<feature type="domain" description="ABC transmembrane type-1" evidence="8">
    <location>
        <begin position="85"/>
        <end position="282"/>
    </location>
</feature>
<keyword evidence="6 7" id="KW-0472">Membrane</keyword>
<evidence type="ECO:0000313" key="10">
    <source>
        <dbReference type="Proteomes" id="UP000260812"/>
    </source>
</evidence>
<dbReference type="GeneID" id="97989786"/>
<feature type="transmembrane region" description="Helical" evidence="7">
    <location>
        <begin position="20"/>
        <end position="46"/>
    </location>
</feature>
<dbReference type="RefSeq" id="WP_117545535.1">
    <property type="nucleotide sequence ID" value="NZ_QVLV01000024.1"/>
</dbReference>
<evidence type="ECO:0000313" key="9">
    <source>
        <dbReference type="EMBL" id="RGE56507.1"/>
    </source>
</evidence>
<feature type="transmembrane region" description="Helical" evidence="7">
    <location>
        <begin position="152"/>
        <end position="172"/>
    </location>
</feature>
<dbReference type="EMBL" id="QVLV01000024">
    <property type="protein sequence ID" value="RGE56507.1"/>
    <property type="molecule type" value="Genomic_DNA"/>
</dbReference>
<comment type="caution">
    <text evidence="9">The sequence shown here is derived from an EMBL/GenBank/DDBJ whole genome shotgun (WGS) entry which is preliminary data.</text>
</comment>
<dbReference type="SUPFAM" id="SSF161098">
    <property type="entry name" value="MetI-like"/>
    <property type="match status" value="1"/>
</dbReference>
<reference evidence="9" key="1">
    <citation type="submission" date="2018-08" db="EMBL/GenBank/DDBJ databases">
        <title>A genome reference for cultivated species of the human gut microbiota.</title>
        <authorList>
            <person name="Zou Y."/>
            <person name="Xue W."/>
            <person name="Luo G."/>
        </authorList>
    </citation>
    <scope>NUCLEOTIDE SEQUENCE [LARGE SCALE GENOMIC DNA]</scope>
    <source>
        <strain evidence="9">TF05-5AC</strain>
    </source>
</reference>
<feature type="transmembrane region" description="Helical" evidence="7">
    <location>
        <begin position="193"/>
        <end position="215"/>
    </location>
</feature>
<dbReference type="Gene3D" id="1.10.3720.10">
    <property type="entry name" value="MetI-like"/>
    <property type="match status" value="1"/>
</dbReference>
<evidence type="ECO:0000256" key="1">
    <source>
        <dbReference type="ARBA" id="ARBA00004651"/>
    </source>
</evidence>
<dbReference type="PROSITE" id="PS50928">
    <property type="entry name" value="ABC_TM1"/>
    <property type="match status" value="1"/>
</dbReference>
<dbReference type="InterPro" id="IPR035906">
    <property type="entry name" value="MetI-like_sf"/>
</dbReference>
<evidence type="ECO:0000256" key="3">
    <source>
        <dbReference type="ARBA" id="ARBA00022475"/>
    </source>
</evidence>
<accession>A0A3E3HXG2</accession>
<feature type="transmembrane region" description="Helical" evidence="7">
    <location>
        <begin position="268"/>
        <end position="285"/>
    </location>
</feature>
<evidence type="ECO:0000256" key="6">
    <source>
        <dbReference type="ARBA" id="ARBA00023136"/>
    </source>
</evidence>
<name>A0A3E3HXG2_9FIRM</name>
<feature type="transmembrane region" description="Helical" evidence="7">
    <location>
        <begin position="89"/>
        <end position="108"/>
    </location>
</feature>
<keyword evidence="3" id="KW-1003">Cell membrane</keyword>
<keyword evidence="2" id="KW-0813">Transport</keyword>
<keyword evidence="10" id="KW-1185">Reference proteome</keyword>
<dbReference type="PANTHER" id="PTHR43744">
    <property type="entry name" value="ABC TRANSPORTER PERMEASE PROTEIN MG189-RELATED-RELATED"/>
    <property type="match status" value="1"/>
</dbReference>
<feature type="transmembrane region" description="Helical" evidence="7">
    <location>
        <begin position="120"/>
        <end position="140"/>
    </location>
</feature>
<proteinExistence type="predicted"/>
<keyword evidence="5 7" id="KW-1133">Transmembrane helix</keyword>
<evidence type="ECO:0000256" key="7">
    <source>
        <dbReference type="SAM" id="Phobius"/>
    </source>
</evidence>
<evidence type="ECO:0000256" key="5">
    <source>
        <dbReference type="ARBA" id="ARBA00022989"/>
    </source>
</evidence>
<protein>
    <submittedName>
        <fullName evidence="9">Carbohydrate ABC transporter permease</fullName>
    </submittedName>
</protein>
<evidence type="ECO:0000256" key="4">
    <source>
        <dbReference type="ARBA" id="ARBA00022692"/>
    </source>
</evidence>
<evidence type="ECO:0000259" key="8">
    <source>
        <dbReference type="PROSITE" id="PS50928"/>
    </source>
</evidence>